<dbReference type="RefSeq" id="WP_072613722.1">
    <property type="nucleotide sequence ID" value="NZ_AP017935.1"/>
</dbReference>
<dbReference type="GO" id="GO:0055052">
    <property type="term" value="C:ATP-binding cassette (ABC) transporter complex, substrate-binding subunit-containing"/>
    <property type="evidence" value="ECO:0007669"/>
    <property type="project" value="TreeGrafter"/>
</dbReference>
<keyword evidence="1" id="KW-0813">Transport</keyword>
<dbReference type="PANTHER" id="PTHR43875:SF1">
    <property type="entry name" value="OSMOPROTECTIVE COMPOUNDS UPTAKE ATP-BINDING PROTEIN GGTA"/>
    <property type="match status" value="1"/>
</dbReference>
<evidence type="ECO:0000256" key="1">
    <source>
        <dbReference type="ARBA" id="ARBA00022448"/>
    </source>
</evidence>
<dbReference type="Pfam" id="PF00005">
    <property type="entry name" value="ABC_tran"/>
    <property type="match status" value="1"/>
</dbReference>
<dbReference type="EMBL" id="OKQU01000001">
    <property type="protein sequence ID" value="SPE06651.1"/>
    <property type="molecule type" value="Genomic_DNA"/>
</dbReference>
<dbReference type="Proteomes" id="UP000237923">
    <property type="component" value="Unassembled WGS sequence"/>
</dbReference>
<dbReference type="KEGG" id="lsu:A6B45_05515"/>
<dbReference type="PROSITE" id="PS50893">
    <property type="entry name" value="ABC_TRANSPORTER_2"/>
    <property type="match status" value="1"/>
</dbReference>
<organism evidence="8 9">
    <name type="scientific">Leuconostoc suionicum</name>
    <dbReference type="NCBI Taxonomy" id="1511761"/>
    <lineage>
        <taxon>Bacteria</taxon>
        <taxon>Bacillati</taxon>
        <taxon>Bacillota</taxon>
        <taxon>Bacilli</taxon>
        <taxon>Lactobacillales</taxon>
        <taxon>Lactobacillaceae</taxon>
        <taxon>Leuconostoc</taxon>
    </lineage>
</organism>
<dbReference type="InterPro" id="IPR027417">
    <property type="entry name" value="P-loop_NTPase"/>
</dbReference>
<evidence type="ECO:0000256" key="2">
    <source>
        <dbReference type="ARBA" id="ARBA00022475"/>
    </source>
</evidence>
<keyword evidence="3" id="KW-0547">Nucleotide-binding</keyword>
<evidence type="ECO:0000256" key="5">
    <source>
        <dbReference type="ARBA" id="ARBA00023136"/>
    </source>
</evidence>
<protein>
    <submittedName>
        <fullName evidence="8">Trehalose import ATP-binding protein SugC</fullName>
        <ecNumber evidence="8">3.6.3.-</ecNumber>
    </submittedName>
</protein>
<dbReference type="PROSITE" id="PS00211">
    <property type="entry name" value="ABC_TRANSPORTER_1"/>
    <property type="match status" value="1"/>
</dbReference>
<evidence type="ECO:0000256" key="3">
    <source>
        <dbReference type="ARBA" id="ARBA00022741"/>
    </source>
</evidence>
<dbReference type="FunFam" id="3.40.50.300:FF:000042">
    <property type="entry name" value="Maltose/maltodextrin ABC transporter, ATP-binding protein"/>
    <property type="match status" value="1"/>
</dbReference>
<evidence type="ECO:0000313" key="7">
    <source>
        <dbReference type="EMBL" id="SPD91426.1"/>
    </source>
</evidence>
<dbReference type="SMART" id="SM00382">
    <property type="entry name" value="AAA"/>
    <property type="match status" value="1"/>
</dbReference>
<evidence type="ECO:0000313" key="8">
    <source>
        <dbReference type="EMBL" id="SPE06651.1"/>
    </source>
</evidence>
<keyword evidence="2" id="KW-1003">Cell membrane</keyword>
<dbReference type="Gene3D" id="2.40.50.100">
    <property type="match status" value="1"/>
</dbReference>
<evidence type="ECO:0000313" key="10">
    <source>
        <dbReference type="Proteomes" id="UP000239237"/>
    </source>
</evidence>
<dbReference type="EMBL" id="OKQR01000001">
    <property type="protein sequence ID" value="SPD91426.1"/>
    <property type="molecule type" value="Genomic_DNA"/>
</dbReference>
<keyword evidence="5" id="KW-0472">Membrane</keyword>
<sequence length="346" mass="38337">MEVKFNHVTLTYDNGVEVLHDMDFDIADGQLVALLGPSGGGKSTTLNLISGLLSATTGEIYFGQQNVTKQDALERGVGMVFQNYALYPHMTVLDNIIFPMKMAKIDKVARKKRALELAKLVRVDDQINKKPSDLSGGQQQRVAIARALAKSPNILLLDEPLSNLDARLRVEMREEIRRIQKETGVTTVFVTHDQSEAMHVADKIMLLNDGRIQQYDDSQSLYENPANQFVANFIGEPALNVVEAKYFGDGVKQLFNGEVATIGIRAEALTNETNDPAIQMQANVREVLSFGHEHQATIIFKEQHMIATGISTNVIVNKVITIFAKLGGVYAFDNEGHRLSLRGEQL</sequence>
<dbReference type="SUPFAM" id="SSF50331">
    <property type="entry name" value="MOP-like"/>
    <property type="match status" value="1"/>
</dbReference>
<accession>A0A2N9K8L5</accession>
<dbReference type="InterPro" id="IPR047641">
    <property type="entry name" value="ABC_transpr_MalK/UgpC-like"/>
</dbReference>
<dbReference type="InterPro" id="IPR017871">
    <property type="entry name" value="ABC_transporter-like_CS"/>
</dbReference>
<dbReference type="InterPro" id="IPR003439">
    <property type="entry name" value="ABC_transporter-like_ATP-bd"/>
</dbReference>
<dbReference type="GeneID" id="99674245"/>
<keyword evidence="8" id="KW-0378">Hydrolase</keyword>
<keyword evidence="4 8" id="KW-0067">ATP-binding</keyword>
<evidence type="ECO:0000259" key="6">
    <source>
        <dbReference type="PROSITE" id="PS50893"/>
    </source>
</evidence>
<dbReference type="PANTHER" id="PTHR43875">
    <property type="entry name" value="MALTODEXTRIN IMPORT ATP-BINDING PROTEIN MSMX"/>
    <property type="match status" value="1"/>
</dbReference>
<dbReference type="SUPFAM" id="SSF52540">
    <property type="entry name" value="P-loop containing nucleoside triphosphate hydrolases"/>
    <property type="match status" value="1"/>
</dbReference>
<dbReference type="InterPro" id="IPR008995">
    <property type="entry name" value="Mo/tungstate-bd_C_term_dom"/>
</dbReference>
<dbReference type="Proteomes" id="UP000239237">
    <property type="component" value="Unassembled WGS sequence"/>
</dbReference>
<dbReference type="Gene3D" id="3.40.50.300">
    <property type="entry name" value="P-loop containing nucleotide triphosphate hydrolases"/>
    <property type="match status" value="1"/>
</dbReference>
<dbReference type="CDD" id="cd03259">
    <property type="entry name" value="ABC_Carb_Solutes_like"/>
    <property type="match status" value="1"/>
</dbReference>
<dbReference type="GO" id="GO:0005524">
    <property type="term" value="F:ATP binding"/>
    <property type="evidence" value="ECO:0007669"/>
    <property type="project" value="UniProtKB-KW"/>
</dbReference>
<dbReference type="GO" id="GO:0016887">
    <property type="term" value="F:ATP hydrolysis activity"/>
    <property type="evidence" value="ECO:0007669"/>
    <property type="project" value="InterPro"/>
</dbReference>
<dbReference type="EC" id="3.6.3.-" evidence="8"/>
<reference evidence="7 10" key="2">
    <citation type="submission" date="2018-02" db="EMBL/GenBank/DDBJ databases">
        <authorList>
            <person name="Rodrigo-Torres L."/>
            <person name="Arahal R. D."/>
            <person name="Lucena T."/>
        </authorList>
    </citation>
    <scope>NUCLEOTIDE SEQUENCE [LARGE SCALE GENOMIC DNA]</scope>
    <source>
        <strain evidence="7 10">CECT 8486</strain>
    </source>
</reference>
<keyword evidence="10" id="KW-1185">Reference proteome</keyword>
<name>A0A2N9K8L5_9LACO</name>
<dbReference type="GO" id="GO:0015408">
    <property type="term" value="F:ABC-type ferric iron transporter activity"/>
    <property type="evidence" value="ECO:0007669"/>
    <property type="project" value="InterPro"/>
</dbReference>
<evidence type="ECO:0000313" key="9">
    <source>
        <dbReference type="Proteomes" id="UP000237923"/>
    </source>
</evidence>
<dbReference type="InterPro" id="IPR015853">
    <property type="entry name" value="ABC_transpr_FbpC"/>
</dbReference>
<dbReference type="InterPro" id="IPR003593">
    <property type="entry name" value="AAA+_ATPase"/>
</dbReference>
<reference evidence="8 9" key="1">
    <citation type="submission" date="2018-02" db="EMBL/GenBank/DDBJ databases">
        <authorList>
            <person name="Cohen D.B."/>
            <person name="Kent A.D."/>
        </authorList>
    </citation>
    <scope>NUCLEOTIDE SEQUENCE [LARGE SCALE GENOMIC DNA]</scope>
    <source>
        <strain evidence="8 9">CECT 9216</strain>
    </source>
</reference>
<proteinExistence type="predicted"/>
<evidence type="ECO:0000256" key="4">
    <source>
        <dbReference type="ARBA" id="ARBA00022840"/>
    </source>
</evidence>
<gene>
    <name evidence="8" type="primary">sugC</name>
    <name evidence="7" type="ORF">LES8486_00406</name>
    <name evidence="8" type="ORF">LES9216_00553</name>
</gene>
<feature type="domain" description="ABC transporter" evidence="6">
    <location>
        <begin position="3"/>
        <end position="234"/>
    </location>
</feature>
<dbReference type="AlphaFoldDB" id="A0A2N9K8L5"/>